<keyword evidence="1" id="KW-0812">Transmembrane</keyword>
<feature type="non-terminal residue" evidence="2">
    <location>
        <position position="177"/>
    </location>
</feature>
<sequence>KPIPAGHHEKRGFFGGFNRLFGKFTDRYERVSSSMIKRAGRYMLLYVGIVGLLGFFYLRLPESFVPVEDQGYLIIDVQLPPGATRARTDATAQLLETYMLSREATGAVTMLLGFSFSGMGENAGLAFPTLKDWSVRGDGQSAGEEAAAFNQHFAGLSDGTVMAVTPPPIDGLGTSGG</sequence>
<dbReference type="GO" id="GO:0005886">
    <property type="term" value="C:plasma membrane"/>
    <property type="evidence" value="ECO:0007669"/>
    <property type="project" value="TreeGrafter"/>
</dbReference>
<keyword evidence="1" id="KW-0472">Membrane</keyword>
<organism evidence="2 3">
    <name type="scientific">Pseudomonas syringae pv. actinidiae ICMP 19096</name>
    <dbReference type="NCBI Taxonomy" id="1194405"/>
    <lineage>
        <taxon>Bacteria</taxon>
        <taxon>Pseudomonadati</taxon>
        <taxon>Pseudomonadota</taxon>
        <taxon>Gammaproteobacteria</taxon>
        <taxon>Pseudomonadales</taxon>
        <taxon>Pseudomonadaceae</taxon>
        <taxon>Pseudomonas</taxon>
        <taxon>Pseudomonas syringae</taxon>
    </lineage>
</organism>
<dbReference type="PANTHER" id="PTHR32063:SF10">
    <property type="entry name" value="EFFLUX PUMP MEMBRANE TRANSPORTER"/>
    <property type="match status" value="1"/>
</dbReference>
<accession>A0A656JWT5</accession>
<dbReference type="PANTHER" id="PTHR32063">
    <property type="match status" value="1"/>
</dbReference>
<feature type="transmembrane region" description="Helical" evidence="1">
    <location>
        <begin position="42"/>
        <end position="60"/>
    </location>
</feature>
<dbReference type="Proteomes" id="UP000018849">
    <property type="component" value="Unassembled WGS sequence"/>
</dbReference>
<feature type="non-terminal residue" evidence="2">
    <location>
        <position position="1"/>
    </location>
</feature>
<dbReference type="Gene3D" id="1.20.1640.10">
    <property type="entry name" value="Multidrug efflux transporter AcrB transmembrane domain"/>
    <property type="match status" value="1"/>
</dbReference>
<evidence type="ECO:0000313" key="3">
    <source>
        <dbReference type="Proteomes" id="UP000018849"/>
    </source>
</evidence>
<dbReference type="AlphaFoldDB" id="A0A656JWT5"/>
<dbReference type="Gene3D" id="3.30.70.1430">
    <property type="entry name" value="Multidrug efflux transporter AcrB pore domain"/>
    <property type="match status" value="1"/>
</dbReference>
<name>A0A656JWT5_PSESF</name>
<comment type="caution">
    <text evidence="2">The sequence shown here is derived from an EMBL/GenBank/DDBJ whole genome shotgun (WGS) entry which is preliminary data.</text>
</comment>
<dbReference type="EMBL" id="AOKF01001691">
    <property type="protein sequence ID" value="EPN58063.1"/>
    <property type="molecule type" value="Genomic_DNA"/>
</dbReference>
<gene>
    <name evidence="2" type="ORF">A245_19966</name>
</gene>
<evidence type="ECO:0000256" key="1">
    <source>
        <dbReference type="SAM" id="Phobius"/>
    </source>
</evidence>
<evidence type="ECO:0000313" key="2">
    <source>
        <dbReference type="EMBL" id="EPN58063.1"/>
    </source>
</evidence>
<protein>
    <submittedName>
        <fullName evidence="2">Aliphatic isothiocyanate resistance protein SaxG</fullName>
    </submittedName>
</protein>
<dbReference type="GO" id="GO:0042910">
    <property type="term" value="F:xenobiotic transmembrane transporter activity"/>
    <property type="evidence" value="ECO:0007669"/>
    <property type="project" value="TreeGrafter"/>
</dbReference>
<reference evidence="2 3" key="1">
    <citation type="journal article" date="2013" name="PLoS Pathog.">
        <title>Genomic analysis of the Kiwifruit pathogen Pseudomonas syringae pv. actinidiae provides insight into the origins of an emergent plant disease.</title>
        <authorList>
            <person name="McCann H.C."/>
            <person name="Rikkerink E.H."/>
            <person name="Bertels F."/>
            <person name="Fiers M."/>
            <person name="Lu A."/>
            <person name="Rees-George J."/>
            <person name="Andersen M.T."/>
            <person name="Gleave A.P."/>
            <person name="Haubold B."/>
            <person name="Wohlers M.W."/>
            <person name="Guttman D.S."/>
            <person name="Wang P.W."/>
            <person name="Straub C."/>
            <person name="Vanneste J.L."/>
            <person name="Rainey P.B."/>
            <person name="Templeton M.D."/>
        </authorList>
    </citation>
    <scope>NUCLEOTIDE SEQUENCE [LARGE SCALE GENOMIC DNA]</scope>
    <source>
        <strain evidence="2 3">ICMP 19096</strain>
    </source>
</reference>
<dbReference type="SUPFAM" id="SSF82693">
    <property type="entry name" value="Multidrug efflux transporter AcrB pore domain, PN1, PN2, PC1 and PC2 subdomains"/>
    <property type="match status" value="1"/>
</dbReference>
<dbReference type="InterPro" id="IPR001036">
    <property type="entry name" value="Acrflvin-R"/>
</dbReference>
<keyword evidence="1" id="KW-1133">Transmembrane helix</keyword>
<dbReference type="Pfam" id="PF00873">
    <property type="entry name" value="ACR_tran"/>
    <property type="match status" value="1"/>
</dbReference>
<proteinExistence type="predicted"/>